<accession>A0A699GMP1</accession>
<feature type="region of interest" description="Disordered" evidence="1">
    <location>
        <begin position="155"/>
        <end position="174"/>
    </location>
</feature>
<proteinExistence type="predicted"/>
<feature type="compositionally biased region" description="Basic and acidic residues" evidence="1">
    <location>
        <begin position="165"/>
        <end position="174"/>
    </location>
</feature>
<feature type="region of interest" description="Disordered" evidence="1">
    <location>
        <begin position="86"/>
        <end position="113"/>
    </location>
</feature>
<evidence type="ECO:0000313" key="2">
    <source>
        <dbReference type="EMBL" id="GEV07374.1"/>
    </source>
</evidence>
<dbReference type="EMBL" id="BKCJ010014033">
    <property type="protein sequence ID" value="GEV07374.1"/>
    <property type="molecule type" value="Genomic_DNA"/>
</dbReference>
<organism evidence="2">
    <name type="scientific">Tanacetum cinerariifolium</name>
    <name type="common">Dalmatian daisy</name>
    <name type="synonym">Chrysanthemum cinerariifolium</name>
    <dbReference type="NCBI Taxonomy" id="118510"/>
    <lineage>
        <taxon>Eukaryota</taxon>
        <taxon>Viridiplantae</taxon>
        <taxon>Streptophyta</taxon>
        <taxon>Embryophyta</taxon>
        <taxon>Tracheophyta</taxon>
        <taxon>Spermatophyta</taxon>
        <taxon>Magnoliopsida</taxon>
        <taxon>eudicotyledons</taxon>
        <taxon>Gunneridae</taxon>
        <taxon>Pentapetalae</taxon>
        <taxon>asterids</taxon>
        <taxon>campanulids</taxon>
        <taxon>Asterales</taxon>
        <taxon>Asteraceae</taxon>
        <taxon>Asteroideae</taxon>
        <taxon>Anthemideae</taxon>
        <taxon>Anthemidinae</taxon>
        <taxon>Tanacetum</taxon>
    </lineage>
</organism>
<gene>
    <name evidence="2" type="ORF">Tci_079351</name>
</gene>
<sequence>MARFKELKTHLEALQHNKRIEIAFRIFFQEEYEPFRMKITIIWINYNDTLKASIFIFVIQTLALMYSEHRSRNFLTQKSLVVIESGGTKSENSSLETTSSSSGNDADADIDPLYDSDTVTRVPHLNNDTFENMFTHGIQIHEQPESILDTYEANENNSNIISDKPNMDPDRDKE</sequence>
<evidence type="ECO:0000256" key="1">
    <source>
        <dbReference type="SAM" id="MobiDB-lite"/>
    </source>
</evidence>
<dbReference type="AlphaFoldDB" id="A0A699GMP1"/>
<feature type="compositionally biased region" description="Low complexity" evidence="1">
    <location>
        <begin position="90"/>
        <end position="102"/>
    </location>
</feature>
<name>A0A699GMP1_TANCI</name>
<protein>
    <submittedName>
        <fullName evidence="2">Uncharacterized protein</fullName>
    </submittedName>
</protein>
<reference evidence="2" key="1">
    <citation type="journal article" date="2019" name="Sci. Rep.">
        <title>Draft genome of Tanacetum cinerariifolium, the natural source of mosquito coil.</title>
        <authorList>
            <person name="Yamashiro T."/>
            <person name="Shiraishi A."/>
            <person name="Satake H."/>
            <person name="Nakayama K."/>
        </authorList>
    </citation>
    <scope>NUCLEOTIDE SEQUENCE</scope>
</reference>
<comment type="caution">
    <text evidence="2">The sequence shown here is derived from an EMBL/GenBank/DDBJ whole genome shotgun (WGS) entry which is preliminary data.</text>
</comment>